<evidence type="ECO:0000313" key="5">
    <source>
        <dbReference type="WBParaSite" id="OFLC_0000983901-mRNA-1"/>
    </source>
</evidence>
<dbReference type="InterPro" id="IPR033121">
    <property type="entry name" value="PEPTIDASE_A1"/>
</dbReference>
<comment type="similarity">
    <text evidence="1">Belongs to the peptidase A1 family.</text>
</comment>
<proteinExistence type="inferred from homology"/>
<dbReference type="AlphaFoldDB" id="A0A183HQS8"/>
<evidence type="ECO:0000259" key="2">
    <source>
        <dbReference type="PROSITE" id="PS51767"/>
    </source>
</evidence>
<organism evidence="5">
    <name type="scientific">Onchocerca flexuosa</name>
    <dbReference type="NCBI Taxonomy" id="387005"/>
    <lineage>
        <taxon>Eukaryota</taxon>
        <taxon>Metazoa</taxon>
        <taxon>Ecdysozoa</taxon>
        <taxon>Nematoda</taxon>
        <taxon>Chromadorea</taxon>
        <taxon>Rhabditida</taxon>
        <taxon>Spirurina</taxon>
        <taxon>Spiruromorpha</taxon>
        <taxon>Filarioidea</taxon>
        <taxon>Onchocercidae</taxon>
        <taxon>Onchocerca</taxon>
    </lineage>
</organism>
<dbReference type="GO" id="GO:0005764">
    <property type="term" value="C:lysosome"/>
    <property type="evidence" value="ECO:0007669"/>
    <property type="project" value="TreeGrafter"/>
</dbReference>
<dbReference type="Proteomes" id="UP000267606">
    <property type="component" value="Unassembled WGS sequence"/>
</dbReference>
<dbReference type="PANTHER" id="PTHR47966:SF51">
    <property type="entry name" value="BETA-SITE APP-CLEAVING ENZYME, ISOFORM A-RELATED"/>
    <property type="match status" value="1"/>
</dbReference>
<feature type="domain" description="Peptidase A1" evidence="2">
    <location>
        <begin position="73"/>
        <end position="118"/>
    </location>
</feature>
<keyword evidence="4" id="KW-1185">Reference proteome</keyword>
<dbReference type="GO" id="GO:0006508">
    <property type="term" value="P:proteolysis"/>
    <property type="evidence" value="ECO:0007669"/>
    <property type="project" value="InterPro"/>
</dbReference>
<dbReference type="EMBL" id="UZAJ01012528">
    <property type="protein sequence ID" value="VDO63862.1"/>
    <property type="molecule type" value="Genomic_DNA"/>
</dbReference>
<reference evidence="5" key="1">
    <citation type="submission" date="2016-06" db="UniProtKB">
        <authorList>
            <consortium name="WormBaseParasite"/>
        </authorList>
    </citation>
    <scope>IDENTIFICATION</scope>
</reference>
<dbReference type="Pfam" id="PF00026">
    <property type="entry name" value="Asp"/>
    <property type="match status" value="1"/>
</dbReference>
<evidence type="ECO:0000256" key="1">
    <source>
        <dbReference type="ARBA" id="ARBA00007447"/>
    </source>
</evidence>
<name>A0A183HQS8_9BILA</name>
<dbReference type="PROSITE" id="PS00141">
    <property type="entry name" value="ASP_PROTEASE"/>
    <property type="match status" value="1"/>
</dbReference>
<dbReference type="PROSITE" id="PS51767">
    <property type="entry name" value="PEPTIDASE_A1"/>
    <property type="match status" value="1"/>
</dbReference>
<dbReference type="STRING" id="387005.A0A183HQS8"/>
<dbReference type="GO" id="GO:0004190">
    <property type="term" value="F:aspartic-type endopeptidase activity"/>
    <property type="evidence" value="ECO:0007669"/>
    <property type="project" value="InterPro"/>
</dbReference>
<dbReference type="InterPro" id="IPR021109">
    <property type="entry name" value="Peptidase_aspartic_dom_sf"/>
</dbReference>
<evidence type="ECO:0000313" key="3">
    <source>
        <dbReference type="EMBL" id="VDO63862.1"/>
    </source>
</evidence>
<gene>
    <name evidence="3" type="ORF">OFLC_LOCUS9844</name>
</gene>
<dbReference type="SUPFAM" id="SSF50630">
    <property type="entry name" value="Acid proteases"/>
    <property type="match status" value="1"/>
</dbReference>
<evidence type="ECO:0000313" key="4">
    <source>
        <dbReference type="Proteomes" id="UP000267606"/>
    </source>
</evidence>
<dbReference type="PANTHER" id="PTHR47966">
    <property type="entry name" value="BETA-SITE APP-CLEAVING ENZYME, ISOFORM A-RELATED"/>
    <property type="match status" value="1"/>
</dbReference>
<dbReference type="WBParaSite" id="OFLC_0000983901-mRNA-1">
    <property type="protein sequence ID" value="OFLC_0000983901-mRNA-1"/>
    <property type="gene ID" value="OFLC_0000983901"/>
</dbReference>
<dbReference type="InterPro" id="IPR001461">
    <property type="entry name" value="Aspartic_peptidase_A1"/>
</dbReference>
<protein>
    <submittedName>
        <fullName evidence="5">Peptidase A1 domain-containing protein</fullName>
    </submittedName>
</protein>
<dbReference type="Gene3D" id="2.40.70.10">
    <property type="entry name" value="Acid Proteases"/>
    <property type="match status" value="1"/>
</dbReference>
<reference evidence="3 4" key="2">
    <citation type="submission" date="2018-11" db="EMBL/GenBank/DDBJ databases">
        <authorList>
            <consortium name="Pathogen Informatics"/>
        </authorList>
    </citation>
    <scope>NUCLEOTIDE SEQUENCE [LARGE SCALE GENOMIC DNA]</scope>
</reference>
<dbReference type="InterPro" id="IPR001969">
    <property type="entry name" value="Aspartic_peptidase_AS"/>
</dbReference>
<sequence length="118" mass="13643">MSHNVYFRIPLKKQDSVHSHLLKAGSWEAYNDLVNFQIQRKRIQHKYEFGLRSDKNTVGETDEILKNYMDAQYYGQISIGTPPQNFSVVFDTGSSNLWVPSIKCPFLDIACCKLVQLQ</sequence>
<accession>A0A183HQS8</accession>